<dbReference type="Pfam" id="PF12796">
    <property type="entry name" value="Ank_2"/>
    <property type="match status" value="1"/>
</dbReference>
<feature type="transmembrane region" description="Helical" evidence="2">
    <location>
        <begin position="742"/>
        <end position="765"/>
    </location>
</feature>
<evidence type="ECO:0000313" key="4">
    <source>
        <dbReference type="EMBL" id="KAD6455047.1"/>
    </source>
</evidence>
<dbReference type="GO" id="GO:0003676">
    <property type="term" value="F:nucleic acid binding"/>
    <property type="evidence" value="ECO:0007669"/>
    <property type="project" value="InterPro"/>
</dbReference>
<dbReference type="InterPro" id="IPR001584">
    <property type="entry name" value="Integrase_cat-core"/>
</dbReference>
<dbReference type="PANTHER" id="PTHR24177">
    <property type="entry name" value="CASKIN"/>
    <property type="match status" value="1"/>
</dbReference>
<feature type="domain" description="Integrase catalytic" evidence="3">
    <location>
        <begin position="1"/>
        <end position="129"/>
    </location>
</feature>
<dbReference type="PROSITE" id="PS50994">
    <property type="entry name" value="INTEGRASE"/>
    <property type="match status" value="1"/>
</dbReference>
<feature type="repeat" description="ANK" evidence="1">
    <location>
        <begin position="379"/>
        <end position="411"/>
    </location>
</feature>
<keyword evidence="2" id="KW-1133">Transmembrane helix</keyword>
<dbReference type="Pfam" id="PF25597">
    <property type="entry name" value="SH3_retrovirus"/>
    <property type="match status" value="1"/>
</dbReference>
<keyword evidence="5" id="KW-1185">Reference proteome</keyword>
<gene>
    <name evidence="4" type="ORF">E3N88_09753</name>
</gene>
<dbReference type="Pfam" id="PF13962">
    <property type="entry name" value="PGG"/>
    <property type="match status" value="1"/>
</dbReference>
<proteinExistence type="predicted"/>
<dbReference type="AlphaFoldDB" id="A0A5N6PKV1"/>
<dbReference type="SUPFAM" id="SSF53098">
    <property type="entry name" value="Ribonuclease H-like"/>
    <property type="match status" value="1"/>
</dbReference>
<dbReference type="PANTHER" id="PTHR24177:SF474">
    <property type="entry name" value="ANKYRIN REPEAT-CONTAINING DOMAIN, PGG DOMAIN, ANKYRIN REPEAT-CONTAINING DOMAIN SUPERFAMILY"/>
    <property type="match status" value="1"/>
</dbReference>
<evidence type="ECO:0000256" key="2">
    <source>
        <dbReference type="SAM" id="Phobius"/>
    </source>
</evidence>
<keyword evidence="2" id="KW-0812">Transmembrane</keyword>
<dbReference type="PROSITE" id="PS50297">
    <property type="entry name" value="ANK_REP_REGION"/>
    <property type="match status" value="1"/>
</dbReference>
<dbReference type="InterPro" id="IPR026961">
    <property type="entry name" value="PGG_dom"/>
</dbReference>
<reference evidence="4 5" key="1">
    <citation type="submission" date="2019-05" db="EMBL/GenBank/DDBJ databases">
        <title>Mikania micrantha, genome provides insights into the molecular mechanism of rapid growth.</title>
        <authorList>
            <person name="Liu B."/>
        </authorList>
    </citation>
    <scope>NUCLEOTIDE SEQUENCE [LARGE SCALE GENOMIC DNA]</scope>
    <source>
        <strain evidence="4">NLD-2019</strain>
        <tissue evidence="4">Leaf</tissue>
    </source>
</reference>
<dbReference type="InterPro" id="IPR012337">
    <property type="entry name" value="RNaseH-like_sf"/>
</dbReference>
<keyword evidence="1" id="KW-0040">ANK repeat</keyword>
<sequence length="860" mass="98318">MWVYLIKNKDEALSVFQKFKVQVEKECNDRIKVFRTDRGGEVNSNSFKVFCEKEGIKRQLTAPYTPQQNGVVERRNRTIMEATRSMLKAMDVPDILWGEAVRNAVYILNRVTTRRDKAATPYEKWKGRKPSLKHIRSSVWVHGIEEESKAYRLYSPFKKKIVISRDVVYEEKRKWAWKQEKEDLHTTASGSIRVLVHHNRPEGVDQMTPILTDYNTPPRGFDFAGENVEQVESAHVTPVEFQNESIPVDSSTKDSEYAAKFSSYPAKGIATTLGHRYYDCNYEELWKKMCGDSEEEKEEEVKKIRSIERLHAAILHQSIWSVEHILNDEVVTWRDQITINGNTALHVAVSIGKNREFLEKMLNLATKYNQPSLDMQNSEGSTPLHVAAIVGNTEAAKMLVERDQNLLYAQDHESQTPLDRALSNMHTDTYIYLLDHYLKAHDLEKGNLLYSSEILVNAIYSKDYDSAKKMTKYSMGYLRDPDIVLTAIAQNFPPKVNFLERRMMLLFSLVPLTLKFVEATKRKADAYSDAKFLVRITCRLIKESTPTSTTYNNAIFEAIRQNAVKVVKIIVSQFPNAICSKNEDDHNIIQYAVINRSEKVYNLLYQMSEHKNIYRTIKDPLENNLLHLAARLAPKNKLNPISGAALQLQRELQWFKEVERFVCPLNVIKKNCFQETPQMVFAKEHKKLLIEGEKWMKETAQSYTITAALITTIVFAAAITVPGGNKQENGIPVFTNNVAFNVFAVSDAVSFFTSVTSLLMFLSVLTARFSEQDFLFKLPTKLIIGLANLFISTTAMLVAFGATLFLVFGQNNSWIVGPIAALTCLPIASFIFLQFPLIYDLISATYDRSMFGKKSNAPFY</sequence>
<evidence type="ECO:0000256" key="1">
    <source>
        <dbReference type="PROSITE-ProRule" id="PRU00023"/>
    </source>
</evidence>
<evidence type="ECO:0000313" key="5">
    <source>
        <dbReference type="Proteomes" id="UP000326396"/>
    </source>
</evidence>
<feature type="transmembrane region" description="Helical" evidence="2">
    <location>
        <begin position="703"/>
        <end position="722"/>
    </location>
</feature>
<dbReference type="SMART" id="SM00248">
    <property type="entry name" value="ANK"/>
    <property type="match status" value="5"/>
</dbReference>
<comment type="caution">
    <text evidence="4">The sequence shown here is derived from an EMBL/GenBank/DDBJ whole genome shotgun (WGS) entry which is preliminary data.</text>
</comment>
<dbReference type="InterPro" id="IPR057670">
    <property type="entry name" value="SH3_retrovirus"/>
</dbReference>
<dbReference type="GO" id="GO:0016020">
    <property type="term" value="C:membrane"/>
    <property type="evidence" value="ECO:0007669"/>
    <property type="project" value="TreeGrafter"/>
</dbReference>
<feature type="transmembrane region" description="Helical" evidence="2">
    <location>
        <begin position="814"/>
        <end position="839"/>
    </location>
</feature>
<dbReference type="OrthoDB" id="20727at2759"/>
<dbReference type="GO" id="GO:0015074">
    <property type="term" value="P:DNA integration"/>
    <property type="evidence" value="ECO:0007669"/>
    <property type="project" value="InterPro"/>
</dbReference>
<evidence type="ECO:0000259" key="3">
    <source>
        <dbReference type="PROSITE" id="PS50994"/>
    </source>
</evidence>
<dbReference type="Gene3D" id="1.25.40.20">
    <property type="entry name" value="Ankyrin repeat-containing domain"/>
    <property type="match status" value="1"/>
</dbReference>
<feature type="transmembrane region" description="Helical" evidence="2">
    <location>
        <begin position="786"/>
        <end position="808"/>
    </location>
</feature>
<dbReference type="Proteomes" id="UP000326396">
    <property type="component" value="Linkage Group LG12"/>
</dbReference>
<dbReference type="PROSITE" id="PS50088">
    <property type="entry name" value="ANK_REPEAT"/>
    <property type="match status" value="1"/>
</dbReference>
<organism evidence="4 5">
    <name type="scientific">Mikania micrantha</name>
    <name type="common">bitter vine</name>
    <dbReference type="NCBI Taxonomy" id="192012"/>
    <lineage>
        <taxon>Eukaryota</taxon>
        <taxon>Viridiplantae</taxon>
        <taxon>Streptophyta</taxon>
        <taxon>Embryophyta</taxon>
        <taxon>Tracheophyta</taxon>
        <taxon>Spermatophyta</taxon>
        <taxon>Magnoliopsida</taxon>
        <taxon>eudicotyledons</taxon>
        <taxon>Gunneridae</taxon>
        <taxon>Pentapetalae</taxon>
        <taxon>asterids</taxon>
        <taxon>campanulids</taxon>
        <taxon>Asterales</taxon>
        <taxon>Asteraceae</taxon>
        <taxon>Asteroideae</taxon>
        <taxon>Heliantheae alliance</taxon>
        <taxon>Eupatorieae</taxon>
        <taxon>Mikania</taxon>
    </lineage>
</organism>
<protein>
    <recommendedName>
        <fullName evidence="3">Integrase catalytic domain-containing protein</fullName>
    </recommendedName>
</protein>
<accession>A0A5N6PKV1</accession>
<dbReference type="InterPro" id="IPR002110">
    <property type="entry name" value="Ankyrin_rpt"/>
</dbReference>
<dbReference type="InterPro" id="IPR036397">
    <property type="entry name" value="RNaseH_sf"/>
</dbReference>
<dbReference type="Gene3D" id="3.30.420.10">
    <property type="entry name" value="Ribonuclease H-like superfamily/Ribonuclease H"/>
    <property type="match status" value="1"/>
</dbReference>
<name>A0A5N6PKV1_9ASTR</name>
<dbReference type="SUPFAM" id="SSF48403">
    <property type="entry name" value="Ankyrin repeat"/>
    <property type="match status" value="1"/>
</dbReference>
<dbReference type="InterPro" id="IPR036770">
    <property type="entry name" value="Ankyrin_rpt-contain_sf"/>
</dbReference>
<dbReference type="EMBL" id="SZYD01000004">
    <property type="protein sequence ID" value="KAD6455047.1"/>
    <property type="molecule type" value="Genomic_DNA"/>
</dbReference>
<keyword evidence="2" id="KW-0472">Membrane</keyword>